<organism evidence="8 9">
    <name type="scientific">Flavobacterium humi</name>
    <dbReference type="NCBI Taxonomy" id="2562683"/>
    <lineage>
        <taxon>Bacteria</taxon>
        <taxon>Pseudomonadati</taxon>
        <taxon>Bacteroidota</taxon>
        <taxon>Flavobacteriia</taxon>
        <taxon>Flavobacteriales</taxon>
        <taxon>Flavobacteriaceae</taxon>
        <taxon>Flavobacterium</taxon>
    </lineage>
</organism>
<dbReference type="SUPFAM" id="SSF141072">
    <property type="entry name" value="CalX-like"/>
    <property type="match status" value="1"/>
</dbReference>
<dbReference type="Pfam" id="PF04231">
    <property type="entry name" value="Endonuclease_1"/>
    <property type="match status" value="2"/>
</dbReference>
<evidence type="ECO:0000256" key="5">
    <source>
        <dbReference type="SAM" id="MobiDB-lite"/>
    </source>
</evidence>
<name>A0A4Z0LCG4_9FLAO</name>
<dbReference type="NCBIfam" id="TIGR04183">
    <property type="entry name" value="Por_Secre_tail"/>
    <property type="match status" value="1"/>
</dbReference>
<evidence type="ECO:0000256" key="3">
    <source>
        <dbReference type="ARBA" id="ARBA00022729"/>
    </source>
</evidence>
<dbReference type="Proteomes" id="UP000297407">
    <property type="component" value="Unassembled WGS sequence"/>
</dbReference>
<feature type="region of interest" description="Disordered" evidence="5">
    <location>
        <begin position="165"/>
        <end position="192"/>
    </location>
</feature>
<evidence type="ECO:0000256" key="2">
    <source>
        <dbReference type="ARBA" id="ARBA00022722"/>
    </source>
</evidence>
<dbReference type="GO" id="GO:0016787">
    <property type="term" value="F:hydrolase activity"/>
    <property type="evidence" value="ECO:0007669"/>
    <property type="project" value="UniProtKB-KW"/>
</dbReference>
<evidence type="ECO:0000256" key="4">
    <source>
        <dbReference type="ARBA" id="ARBA00022801"/>
    </source>
</evidence>
<feature type="chain" id="PRO_5021296845" evidence="6">
    <location>
        <begin position="20"/>
        <end position="649"/>
    </location>
</feature>
<feature type="domain" description="Secretion system C-terminal sorting" evidence="7">
    <location>
        <begin position="581"/>
        <end position="648"/>
    </location>
</feature>
<reference evidence="8 9" key="1">
    <citation type="submission" date="2019-04" db="EMBL/GenBank/DDBJ databases">
        <title>Flavobacterium sp. strain DS2-A Genome sequencing and assembly.</title>
        <authorList>
            <person name="Kim I."/>
        </authorList>
    </citation>
    <scope>NUCLEOTIDE SEQUENCE [LARGE SCALE GENOMIC DNA]</scope>
    <source>
        <strain evidence="8 9">DS2-A</strain>
    </source>
</reference>
<evidence type="ECO:0000259" key="7">
    <source>
        <dbReference type="Pfam" id="PF18962"/>
    </source>
</evidence>
<evidence type="ECO:0000313" key="8">
    <source>
        <dbReference type="EMBL" id="TGD59557.1"/>
    </source>
</evidence>
<evidence type="ECO:0000256" key="1">
    <source>
        <dbReference type="ARBA" id="ARBA00006429"/>
    </source>
</evidence>
<keyword evidence="2" id="KW-0540">Nuclease</keyword>
<dbReference type="Pfam" id="PF18962">
    <property type="entry name" value="Por_Secre_tail"/>
    <property type="match status" value="1"/>
</dbReference>
<feature type="compositionally biased region" description="Basic and acidic residues" evidence="5">
    <location>
        <begin position="447"/>
        <end position="463"/>
    </location>
</feature>
<dbReference type="Gene3D" id="2.60.40.2030">
    <property type="match status" value="1"/>
</dbReference>
<comment type="similarity">
    <text evidence="1">Belongs to the EndA/NucM nuclease family.</text>
</comment>
<dbReference type="GO" id="GO:0004518">
    <property type="term" value="F:nuclease activity"/>
    <property type="evidence" value="ECO:0007669"/>
    <property type="project" value="UniProtKB-KW"/>
</dbReference>
<comment type="caution">
    <text evidence="8">The sequence shown here is derived from an EMBL/GenBank/DDBJ whole genome shotgun (WGS) entry which is preliminary data.</text>
</comment>
<keyword evidence="3 6" id="KW-0732">Signal</keyword>
<dbReference type="PANTHER" id="PTHR33607:SF2">
    <property type="entry name" value="ENDONUCLEASE-1"/>
    <property type="match status" value="1"/>
</dbReference>
<sequence>MIKKLLLLLLFTHIGYSQVVINELDSDTPSTDDKEFIELKSTVPNTSLDGYVLVFFNGANNQSYLTMDLDGITTNSNGIATIGASLLSPVPNRYLPFDSIIQNGPDAVALYWGNGSDFPTNSSPTMTNLIDALVHETNDADPTALMAALGETVSYDEGATSALATSQSIQRKTDGTYEAKAPTPGANNDGSGDIYNGITISVNTSHKNENQSFDITFTTQTNVTADLNFNFTLANGTFTTADYTGSTSVFIATGSNTATKTIQLVDDAFDEGDEILRIKFAAIPTGFVKMNDNIDIRVIDNDFTTAPWGTPLNPTHGLVANTMPAGYYDSLEGLSGAALKQALQDIIANPSVVRAHNYGDVTDILKVADQNPQNSNQVWMMYVEAPRAKLDYQTGSSNIGTWNREHIYCQSRGGFTDGTSGTADGINVWLPTNADDILSGHADAHHIRAEDGPENSSRNERNYGSDYNGPLGNQGSWHGDVARAVFYMCVRYNGLNVVNGNPAQNPDGFIGDLATLLAWNVSDPSDDFEMHRNNYIYTWQYNRNPFIDHPDLADHIWGTKTTVPWSASLSNPDFEASKIVLYPNPANHYIMISGVSTDVPLDIYSTTGIKVYSGIYKHDSHLDLSLPAGVYMVTFSQDEQSITKKLIIQ</sequence>
<evidence type="ECO:0000313" key="9">
    <source>
        <dbReference type="Proteomes" id="UP000297407"/>
    </source>
</evidence>
<protein>
    <submittedName>
        <fullName evidence="8">T9SS type A sorting domain-containing protein</fullName>
    </submittedName>
</protein>
<dbReference type="InterPro" id="IPR038081">
    <property type="entry name" value="CalX-like_sf"/>
</dbReference>
<dbReference type="InterPro" id="IPR026444">
    <property type="entry name" value="Secre_tail"/>
</dbReference>
<keyword evidence="9" id="KW-1185">Reference proteome</keyword>
<keyword evidence="4" id="KW-0378">Hydrolase</keyword>
<dbReference type="InterPro" id="IPR044925">
    <property type="entry name" value="His-Me_finger_sf"/>
</dbReference>
<dbReference type="InterPro" id="IPR007346">
    <property type="entry name" value="Endonuclease-I"/>
</dbReference>
<dbReference type="AlphaFoldDB" id="A0A4Z0LCG4"/>
<gene>
    <name evidence="8" type="ORF">E4635_01075</name>
</gene>
<dbReference type="SUPFAM" id="SSF54060">
    <property type="entry name" value="His-Me finger endonucleases"/>
    <property type="match status" value="1"/>
</dbReference>
<evidence type="ECO:0000256" key="6">
    <source>
        <dbReference type="SAM" id="SignalP"/>
    </source>
</evidence>
<dbReference type="PANTHER" id="PTHR33607">
    <property type="entry name" value="ENDONUCLEASE-1"/>
    <property type="match status" value="1"/>
</dbReference>
<proteinExistence type="inferred from homology"/>
<feature type="signal peptide" evidence="6">
    <location>
        <begin position="1"/>
        <end position="19"/>
    </location>
</feature>
<accession>A0A4Z0LCG4</accession>
<feature type="region of interest" description="Disordered" evidence="5">
    <location>
        <begin position="447"/>
        <end position="467"/>
    </location>
</feature>
<dbReference type="OrthoDB" id="5485925at2"/>
<dbReference type="RefSeq" id="WP_135524764.1">
    <property type="nucleotide sequence ID" value="NZ_SRLH01000001.1"/>
</dbReference>
<dbReference type="EMBL" id="SRLH01000001">
    <property type="protein sequence ID" value="TGD59557.1"/>
    <property type="molecule type" value="Genomic_DNA"/>
</dbReference>